<proteinExistence type="predicted"/>
<dbReference type="InterPro" id="IPR052514">
    <property type="entry name" value="SAM-dependent_MTase"/>
</dbReference>
<dbReference type="SUPFAM" id="SSF53335">
    <property type="entry name" value="S-adenosyl-L-methionine-dependent methyltransferases"/>
    <property type="match status" value="1"/>
</dbReference>
<dbReference type="OrthoDB" id="9810122at2"/>
<evidence type="ECO:0000313" key="2">
    <source>
        <dbReference type="EMBL" id="MRD46951.1"/>
    </source>
</evidence>
<comment type="caution">
    <text evidence="2">The sequence shown here is derived from an EMBL/GenBank/DDBJ whole genome shotgun (WGS) entry which is preliminary data.</text>
</comment>
<dbReference type="NCBIfam" id="TIGR01444">
    <property type="entry name" value="fkbM_fam"/>
    <property type="match status" value="1"/>
</dbReference>
<dbReference type="Proteomes" id="UP000487350">
    <property type="component" value="Unassembled WGS sequence"/>
</dbReference>
<evidence type="ECO:0000313" key="3">
    <source>
        <dbReference type="Proteomes" id="UP000487350"/>
    </source>
</evidence>
<dbReference type="EMBL" id="WJBU01000005">
    <property type="protein sequence ID" value="MRD46951.1"/>
    <property type="molecule type" value="Genomic_DNA"/>
</dbReference>
<dbReference type="GO" id="GO:0032259">
    <property type="term" value="P:methylation"/>
    <property type="evidence" value="ECO:0007669"/>
    <property type="project" value="UniProtKB-KW"/>
</dbReference>
<dbReference type="PANTHER" id="PTHR34203:SF15">
    <property type="entry name" value="SLL1173 PROTEIN"/>
    <property type="match status" value="1"/>
</dbReference>
<name>A0A844B8V0_9BURK</name>
<dbReference type="GO" id="GO:0008168">
    <property type="term" value="F:methyltransferase activity"/>
    <property type="evidence" value="ECO:0007669"/>
    <property type="project" value="UniProtKB-KW"/>
</dbReference>
<protein>
    <submittedName>
        <fullName evidence="2">FkbM family methyltransferase</fullName>
    </submittedName>
</protein>
<gene>
    <name evidence="2" type="ORF">GHT07_06660</name>
</gene>
<keyword evidence="2" id="KW-0489">Methyltransferase</keyword>
<evidence type="ECO:0000259" key="1">
    <source>
        <dbReference type="Pfam" id="PF05050"/>
    </source>
</evidence>
<dbReference type="Gene3D" id="3.40.50.150">
    <property type="entry name" value="Vaccinia Virus protein VP39"/>
    <property type="match status" value="1"/>
</dbReference>
<dbReference type="InterPro" id="IPR006342">
    <property type="entry name" value="FkbM_mtfrase"/>
</dbReference>
<organism evidence="2 3">
    <name type="scientific">Caenimonas koreensis DSM 17982</name>
    <dbReference type="NCBI Taxonomy" id="1121255"/>
    <lineage>
        <taxon>Bacteria</taxon>
        <taxon>Pseudomonadati</taxon>
        <taxon>Pseudomonadota</taxon>
        <taxon>Betaproteobacteria</taxon>
        <taxon>Burkholderiales</taxon>
        <taxon>Comamonadaceae</taxon>
        <taxon>Caenimonas</taxon>
    </lineage>
</organism>
<sequence length="252" mass="28630">MAFVSYTRNFEDVYLNRVFGNIAQGFFVDVGAHYPVIDSNTYGLYKRGWRGIAIEPLPECAPDWARFRRNDIYIAAAAGNTSGNVTFFQFEGRSQNATTSAETVRDFQALGVPATSVTVPMVTLDEVLAKHRPQGPIHVISIDVEGAEKAVLEGIDLNKHRPWLIMLESVLPGRPIPNYAGWEPLLLERGYEFVYFDAVNRYYLAREQIELKRYFQFPPNVWDNFVDYRIDAMMQQLAATQAELAALKQPKP</sequence>
<reference evidence="2 3" key="1">
    <citation type="submission" date="2019-11" db="EMBL/GenBank/DDBJ databases">
        <title>Caenimonas koreensis gen. nov., sp. nov., isolated from activated sludge.</title>
        <authorList>
            <person name="Seung H.R."/>
        </authorList>
    </citation>
    <scope>NUCLEOTIDE SEQUENCE [LARGE SCALE GENOMIC DNA]</scope>
    <source>
        <strain evidence="2 3">EMB320</strain>
    </source>
</reference>
<dbReference type="AlphaFoldDB" id="A0A844B8V0"/>
<accession>A0A844B8V0</accession>
<dbReference type="PANTHER" id="PTHR34203">
    <property type="entry name" value="METHYLTRANSFERASE, FKBM FAMILY PROTEIN"/>
    <property type="match status" value="1"/>
</dbReference>
<dbReference type="Pfam" id="PF05050">
    <property type="entry name" value="Methyltransf_21"/>
    <property type="match status" value="1"/>
</dbReference>
<keyword evidence="3" id="KW-1185">Reference proteome</keyword>
<dbReference type="RefSeq" id="WP_153584271.1">
    <property type="nucleotide sequence ID" value="NZ_WJBU01000005.1"/>
</dbReference>
<dbReference type="InterPro" id="IPR029063">
    <property type="entry name" value="SAM-dependent_MTases_sf"/>
</dbReference>
<feature type="domain" description="Methyltransferase FkbM" evidence="1">
    <location>
        <begin position="29"/>
        <end position="193"/>
    </location>
</feature>
<keyword evidence="2" id="KW-0808">Transferase</keyword>